<evidence type="ECO:0000313" key="11">
    <source>
        <dbReference type="EMBL" id="BAT72205.1"/>
    </source>
</evidence>
<dbReference type="InterPro" id="IPR018192">
    <property type="entry name" value="Ribosomal_uS5_N_CS"/>
</dbReference>
<dbReference type="InterPro" id="IPR014721">
    <property type="entry name" value="Ribsml_uS5_D2-typ_fold_subgr"/>
</dbReference>
<dbReference type="InterPro" id="IPR013810">
    <property type="entry name" value="Ribosomal_uS5_N"/>
</dbReference>
<dbReference type="GO" id="GO:0005737">
    <property type="term" value="C:cytoplasm"/>
    <property type="evidence" value="ECO:0007669"/>
    <property type="project" value="UniProtKB-ARBA"/>
</dbReference>
<keyword evidence="12" id="KW-1185">Reference proteome</keyword>
<evidence type="ECO:0000256" key="6">
    <source>
        <dbReference type="ARBA" id="ARBA00023274"/>
    </source>
</evidence>
<dbReference type="Gene3D" id="3.30.160.20">
    <property type="match status" value="1"/>
</dbReference>
<comment type="function">
    <text evidence="1 8">Located at the back of the 30S subunit body where it stabilizes the conformation of the head with respect to the body.</text>
</comment>
<dbReference type="FunFam" id="3.30.230.10:FF:000002">
    <property type="entry name" value="30S ribosomal protein S5"/>
    <property type="match status" value="1"/>
</dbReference>
<dbReference type="InterPro" id="IPR005712">
    <property type="entry name" value="Ribosomal_uS5_bac-type"/>
</dbReference>
<evidence type="ECO:0000256" key="3">
    <source>
        <dbReference type="ARBA" id="ARBA00022730"/>
    </source>
</evidence>
<accession>A0A0S3QV35</accession>
<dbReference type="InterPro" id="IPR000851">
    <property type="entry name" value="Ribosomal_uS5"/>
</dbReference>
<dbReference type="PANTHER" id="PTHR48277:SF1">
    <property type="entry name" value="MITOCHONDRIAL RIBOSOMAL PROTEIN S5"/>
    <property type="match status" value="1"/>
</dbReference>
<dbReference type="Pfam" id="PF00333">
    <property type="entry name" value="Ribosomal_S5"/>
    <property type="match status" value="1"/>
</dbReference>
<feature type="domain" description="S5 DRBM" evidence="10">
    <location>
        <begin position="18"/>
        <end position="81"/>
    </location>
</feature>
<dbReference type="NCBIfam" id="TIGR01021">
    <property type="entry name" value="rpsE_bact"/>
    <property type="match status" value="1"/>
</dbReference>
<organism evidence="11 12">
    <name type="scientific">Thermosulfidibacter takaii (strain DSM 17441 / JCM 13301 / NBRC 103674 / ABI70S6)</name>
    <dbReference type="NCBI Taxonomy" id="1298851"/>
    <lineage>
        <taxon>Bacteria</taxon>
        <taxon>Pseudomonadati</taxon>
        <taxon>Thermosulfidibacterota</taxon>
        <taxon>Thermosulfidibacteria</taxon>
        <taxon>Thermosulfidibacterales</taxon>
        <taxon>Thermosulfidibacteraceae</taxon>
    </lineage>
</organism>
<dbReference type="STRING" id="1298851.TST_1418"/>
<comment type="subunit">
    <text evidence="8">Part of the 30S ribosomal subunit. Contacts proteins S4 and S8.</text>
</comment>
<protein>
    <recommendedName>
        <fullName evidence="7 8">Small ribosomal subunit protein uS5</fullName>
    </recommendedName>
</protein>
<evidence type="ECO:0000256" key="8">
    <source>
        <dbReference type="HAMAP-Rule" id="MF_01307"/>
    </source>
</evidence>
<dbReference type="GO" id="GO:0042254">
    <property type="term" value="P:ribosome biogenesis"/>
    <property type="evidence" value="ECO:0007669"/>
    <property type="project" value="UniProtKB-ARBA"/>
</dbReference>
<dbReference type="Pfam" id="PF03719">
    <property type="entry name" value="Ribosomal_S5_C"/>
    <property type="match status" value="1"/>
</dbReference>
<comment type="similarity">
    <text evidence="2 8 9">Belongs to the universal ribosomal protein uS5 family.</text>
</comment>
<dbReference type="Gene3D" id="3.30.230.10">
    <property type="match status" value="1"/>
</dbReference>
<comment type="function">
    <text evidence="8">With S4 and S12 plays an important role in translational accuracy.</text>
</comment>
<dbReference type="InterPro" id="IPR020568">
    <property type="entry name" value="Ribosomal_Su5_D2-typ_SF"/>
</dbReference>
<dbReference type="SUPFAM" id="SSF54211">
    <property type="entry name" value="Ribosomal protein S5 domain 2-like"/>
    <property type="match status" value="1"/>
</dbReference>
<gene>
    <name evidence="8 11" type="primary">rpsE</name>
    <name evidence="11" type="ORF">TST_1418</name>
</gene>
<dbReference type="KEGG" id="ttk:TST_1418"/>
<evidence type="ECO:0000256" key="7">
    <source>
        <dbReference type="ARBA" id="ARBA00035255"/>
    </source>
</evidence>
<evidence type="ECO:0000256" key="4">
    <source>
        <dbReference type="ARBA" id="ARBA00022884"/>
    </source>
</evidence>
<evidence type="ECO:0000256" key="9">
    <source>
        <dbReference type="RuleBase" id="RU003823"/>
    </source>
</evidence>
<proteinExistence type="inferred from homology"/>
<keyword evidence="5 8" id="KW-0689">Ribosomal protein</keyword>
<dbReference type="RefSeq" id="WP_068550191.1">
    <property type="nucleotide sequence ID" value="NZ_AP013035.1"/>
</dbReference>
<keyword evidence="3 8" id="KW-0699">rRNA-binding</keyword>
<dbReference type="GO" id="GO:0006412">
    <property type="term" value="P:translation"/>
    <property type="evidence" value="ECO:0007669"/>
    <property type="project" value="UniProtKB-UniRule"/>
</dbReference>
<dbReference type="PANTHER" id="PTHR48277">
    <property type="entry name" value="MITOCHONDRIAL RIBOSOMAL PROTEIN S5"/>
    <property type="match status" value="1"/>
</dbReference>
<name>A0A0S3QV35_THET7</name>
<dbReference type="PATRIC" id="fig|1298851.3.peg.1492"/>
<dbReference type="EMBL" id="AP013035">
    <property type="protein sequence ID" value="BAT72205.1"/>
    <property type="molecule type" value="Genomic_DNA"/>
</dbReference>
<dbReference type="SUPFAM" id="SSF54768">
    <property type="entry name" value="dsRNA-binding domain-like"/>
    <property type="match status" value="1"/>
</dbReference>
<comment type="domain">
    <text evidence="8">The N-terminal domain interacts with the head of the 30S subunit; the C-terminal domain interacts with the body and contacts protein S4. The interaction surface between S4 and S5 is involved in control of translational fidelity.</text>
</comment>
<dbReference type="GO" id="GO:0015935">
    <property type="term" value="C:small ribosomal subunit"/>
    <property type="evidence" value="ECO:0007669"/>
    <property type="project" value="InterPro"/>
</dbReference>
<keyword evidence="6 8" id="KW-0687">Ribonucleoprotein</keyword>
<sequence>MDLRIRQLEKVSPEGLDLQDRVVFINRVAKVVKGGRIFKFSALVVVGDGNGVVGYGMGKAREVPDAIRKAIEQAKKNLVRIPIAKGGTIPHEVQAKFCASKILLKPAAPGTGVIASGPVRAVMDCAGIKNVLAKSLGSNNPINVVKATIKALSMLRTIDEVAEYRGKSIRELIQ</sequence>
<dbReference type="InterPro" id="IPR005324">
    <property type="entry name" value="Ribosomal_uS5_C"/>
</dbReference>
<dbReference type="GO" id="GO:0003735">
    <property type="term" value="F:structural constituent of ribosome"/>
    <property type="evidence" value="ECO:0007669"/>
    <property type="project" value="UniProtKB-UniRule"/>
</dbReference>
<dbReference type="PROSITE" id="PS50881">
    <property type="entry name" value="S5_DSRBD"/>
    <property type="match status" value="1"/>
</dbReference>
<keyword evidence="4 8" id="KW-0694">RNA-binding</keyword>
<dbReference type="AlphaFoldDB" id="A0A0S3QV35"/>
<evidence type="ECO:0000256" key="1">
    <source>
        <dbReference type="ARBA" id="ARBA00003093"/>
    </source>
</evidence>
<dbReference type="FunFam" id="3.30.160.20:FF:000001">
    <property type="entry name" value="30S ribosomal protein S5"/>
    <property type="match status" value="1"/>
</dbReference>
<dbReference type="OrthoDB" id="9809045at2"/>
<dbReference type="GO" id="GO:0019843">
    <property type="term" value="F:rRNA binding"/>
    <property type="evidence" value="ECO:0007669"/>
    <property type="project" value="UniProtKB-UniRule"/>
</dbReference>
<reference evidence="12" key="1">
    <citation type="journal article" date="2018" name="Science">
        <title>A primordial and reversible TCA cycle in a facultatively chemolithoautotrophic thermophile.</title>
        <authorList>
            <person name="Nunoura T."/>
            <person name="Chikaraishi Y."/>
            <person name="Izaki R."/>
            <person name="Suwa T."/>
            <person name="Sato T."/>
            <person name="Harada T."/>
            <person name="Mori K."/>
            <person name="Kato Y."/>
            <person name="Miyazaki M."/>
            <person name="Shimamura S."/>
            <person name="Yanagawa K."/>
            <person name="Shuto A."/>
            <person name="Ohkouchi N."/>
            <person name="Fujita N."/>
            <person name="Takaki Y."/>
            <person name="Atomi H."/>
            <person name="Takai K."/>
        </authorList>
    </citation>
    <scope>NUCLEOTIDE SEQUENCE [LARGE SCALE GENOMIC DNA]</scope>
    <source>
        <strain evidence="12">DSM 17441 / JCM 13301 / NBRC 103674 / ABI70S6</strain>
    </source>
</reference>
<evidence type="ECO:0000313" key="12">
    <source>
        <dbReference type="Proteomes" id="UP000063234"/>
    </source>
</evidence>
<dbReference type="HAMAP" id="MF_01307_B">
    <property type="entry name" value="Ribosomal_uS5_B"/>
    <property type="match status" value="1"/>
</dbReference>
<evidence type="ECO:0000256" key="2">
    <source>
        <dbReference type="ARBA" id="ARBA00008945"/>
    </source>
</evidence>
<dbReference type="Proteomes" id="UP000063234">
    <property type="component" value="Chromosome"/>
</dbReference>
<evidence type="ECO:0000259" key="10">
    <source>
        <dbReference type="PROSITE" id="PS50881"/>
    </source>
</evidence>
<dbReference type="PROSITE" id="PS00585">
    <property type="entry name" value="RIBOSOMAL_S5"/>
    <property type="match status" value="1"/>
</dbReference>
<evidence type="ECO:0000256" key="5">
    <source>
        <dbReference type="ARBA" id="ARBA00022980"/>
    </source>
</evidence>